<dbReference type="PANTHER" id="PTHR30136:SF39">
    <property type="entry name" value="TRANSCRIPTIONAL REGULATORY PROTEIN"/>
    <property type="match status" value="1"/>
</dbReference>
<sequence>MIQPAAGESVRSVSRALQILAAFDEEHAICSLTELLLRADLPKTTALRLIQTLARNGFLFRRGDGRFCLGPVLIRLSRAVSVAWRLPVAADATMEAVRAQTRETVNLYVLEGLTRVCVAQKQGPQHIRFVIPIGVRLPLWAGASGKLLLAHRDRDFFESVLSAAGREEDFSAGLAVELRQIRAQGYAVSRDERERGASSVAAPISDGRGGVAAALAVSGPTSRFSDDRVAEFASVLKEAVQQMAAALTGSADGISPAPVVAEL</sequence>
<keyword evidence="3" id="KW-0804">Transcription</keyword>
<dbReference type="Gene3D" id="3.30.450.40">
    <property type="match status" value="1"/>
</dbReference>
<dbReference type="PROSITE" id="PS51077">
    <property type="entry name" value="HTH_ICLR"/>
    <property type="match status" value="1"/>
</dbReference>
<dbReference type="InterPro" id="IPR005471">
    <property type="entry name" value="Tscrpt_reg_IclR_N"/>
</dbReference>
<accession>A0A934KHX2</accession>
<evidence type="ECO:0000313" key="6">
    <source>
        <dbReference type="EMBL" id="MBJ7603871.1"/>
    </source>
</evidence>
<evidence type="ECO:0000259" key="5">
    <source>
        <dbReference type="PROSITE" id="PS51078"/>
    </source>
</evidence>
<dbReference type="Pfam" id="PF09339">
    <property type="entry name" value="HTH_IclR"/>
    <property type="match status" value="1"/>
</dbReference>
<organism evidence="6 7">
    <name type="scientific">Candidatus Dormiibacter inghamiae</name>
    <dbReference type="NCBI Taxonomy" id="3127013"/>
    <lineage>
        <taxon>Bacteria</taxon>
        <taxon>Bacillati</taxon>
        <taxon>Candidatus Dormiibacterota</taxon>
        <taxon>Candidatus Dormibacteria</taxon>
        <taxon>Candidatus Dormibacterales</taxon>
        <taxon>Candidatus Dormibacteraceae</taxon>
        <taxon>Candidatus Dormiibacter</taxon>
    </lineage>
</organism>
<gene>
    <name evidence="6" type="ORF">JF888_11855</name>
</gene>
<dbReference type="InterPro" id="IPR036390">
    <property type="entry name" value="WH_DNA-bd_sf"/>
</dbReference>
<evidence type="ECO:0000256" key="1">
    <source>
        <dbReference type="ARBA" id="ARBA00023015"/>
    </source>
</evidence>
<proteinExistence type="predicted"/>
<dbReference type="GO" id="GO:0045892">
    <property type="term" value="P:negative regulation of DNA-templated transcription"/>
    <property type="evidence" value="ECO:0007669"/>
    <property type="project" value="TreeGrafter"/>
</dbReference>
<protein>
    <submittedName>
        <fullName evidence="6">IclR family transcriptional regulator</fullName>
    </submittedName>
</protein>
<keyword evidence="1" id="KW-0805">Transcription regulation</keyword>
<reference evidence="6 7" key="1">
    <citation type="submission" date="2020-10" db="EMBL/GenBank/DDBJ databases">
        <title>Ca. Dormibacterota MAGs.</title>
        <authorList>
            <person name="Montgomery K."/>
        </authorList>
    </citation>
    <scope>NUCLEOTIDE SEQUENCE [LARGE SCALE GENOMIC DNA]</scope>
    <source>
        <strain evidence="6">SC8811_S16_3</strain>
    </source>
</reference>
<dbReference type="EMBL" id="JAEKNQ010000044">
    <property type="protein sequence ID" value="MBJ7603871.1"/>
    <property type="molecule type" value="Genomic_DNA"/>
</dbReference>
<evidence type="ECO:0000256" key="3">
    <source>
        <dbReference type="ARBA" id="ARBA00023163"/>
    </source>
</evidence>
<dbReference type="Proteomes" id="UP000620075">
    <property type="component" value="Unassembled WGS sequence"/>
</dbReference>
<feature type="domain" description="HTH iclR-type" evidence="4">
    <location>
        <begin position="10"/>
        <end position="71"/>
    </location>
</feature>
<evidence type="ECO:0000313" key="7">
    <source>
        <dbReference type="Proteomes" id="UP000620075"/>
    </source>
</evidence>
<keyword evidence="2" id="KW-0238">DNA-binding</keyword>
<dbReference type="SUPFAM" id="SSF55781">
    <property type="entry name" value="GAF domain-like"/>
    <property type="match status" value="1"/>
</dbReference>
<comment type="caution">
    <text evidence="6">The sequence shown here is derived from an EMBL/GenBank/DDBJ whole genome shotgun (WGS) entry which is preliminary data.</text>
</comment>
<dbReference type="SUPFAM" id="SSF46785">
    <property type="entry name" value="Winged helix' DNA-binding domain"/>
    <property type="match status" value="1"/>
</dbReference>
<dbReference type="RefSeq" id="WP_338180584.1">
    <property type="nucleotide sequence ID" value="NZ_JAEKNQ010000044.1"/>
</dbReference>
<dbReference type="AlphaFoldDB" id="A0A934KHX2"/>
<dbReference type="InterPro" id="IPR014757">
    <property type="entry name" value="Tscrpt_reg_IclR_C"/>
</dbReference>
<dbReference type="Gene3D" id="1.10.10.10">
    <property type="entry name" value="Winged helix-like DNA-binding domain superfamily/Winged helix DNA-binding domain"/>
    <property type="match status" value="1"/>
</dbReference>
<dbReference type="GO" id="GO:0003700">
    <property type="term" value="F:DNA-binding transcription factor activity"/>
    <property type="evidence" value="ECO:0007669"/>
    <property type="project" value="TreeGrafter"/>
</dbReference>
<dbReference type="PROSITE" id="PS51078">
    <property type="entry name" value="ICLR_ED"/>
    <property type="match status" value="1"/>
</dbReference>
<dbReference type="SMART" id="SM00346">
    <property type="entry name" value="HTH_ICLR"/>
    <property type="match status" value="1"/>
</dbReference>
<evidence type="ECO:0000256" key="2">
    <source>
        <dbReference type="ARBA" id="ARBA00023125"/>
    </source>
</evidence>
<name>A0A934KHX2_9BACT</name>
<feature type="domain" description="IclR-ED" evidence="5">
    <location>
        <begin position="72"/>
        <end position="249"/>
    </location>
</feature>
<dbReference type="InterPro" id="IPR050707">
    <property type="entry name" value="HTH_MetabolicPath_Reg"/>
</dbReference>
<dbReference type="InterPro" id="IPR036388">
    <property type="entry name" value="WH-like_DNA-bd_sf"/>
</dbReference>
<dbReference type="PANTHER" id="PTHR30136">
    <property type="entry name" value="HELIX-TURN-HELIX TRANSCRIPTIONAL REGULATOR, ICLR FAMILY"/>
    <property type="match status" value="1"/>
</dbReference>
<dbReference type="GO" id="GO:0003677">
    <property type="term" value="F:DNA binding"/>
    <property type="evidence" value="ECO:0007669"/>
    <property type="project" value="UniProtKB-KW"/>
</dbReference>
<dbReference type="Pfam" id="PF01614">
    <property type="entry name" value="IclR_C"/>
    <property type="match status" value="1"/>
</dbReference>
<dbReference type="InterPro" id="IPR029016">
    <property type="entry name" value="GAF-like_dom_sf"/>
</dbReference>
<evidence type="ECO:0000259" key="4">
    <source>
        <dbReference type="PROSITE" id="PS51077"/>
    </source>
</evidence>